<dbReference type="Pfam" id="PF15604">
    <property type="entry name" value="Ntox15"/>
    <property type="match status" value="1"/>
</dbReference>
<evidence type="ECO:0000313" key="3">
    <source>
        <dbReference type="EMBL" id="GIG21628.1"/>
    </source>
</evidence>
<evidence type="ECO:0000256" key="1">
    <source>
        <dbReference type="SAM" id="MobiDB-lite"/>
    </source>
</evidence>
<accession>A0A919P486</accession>
<evidence type="ECO:0000259" key="2">
    <source>
        <dbReference type="Pfam" id="PF15604"/>
    </source>
</evidence>
<feature type="region of interest" description="Disordered" evidence="1">
    <location>
        <begin position="726"/>
        <end position="755"/>
    </location>
</feature>
<feature type="compositionally biased region" description="Basic and acidic residues" evidence="1">
    <location>
        <begin position="726"/>
        <end position="738"/>
    </location>
</feature>
<dbReference type="Proteomes" id="UP000632740">
    <property type="component" value="Unassembled WGS sequence"/>
</dbReference>
<dbReference type="InterPro" id="IPR028949">
    <property type="entry name" value="Ntox15"/>
</dbReference>
<feature type="compositionally biased region" description="Basic and acidic residues" evidence="1">
    <location>
        <begin position="575"/>
        <end position="587"/>
    </location>
</feature>
<gene>
    <name evidence="3" type="ORF">Cch01nite_23520</name>
</gene>
<feature type="domain" description="Novel toxin 15" evidence="2">
    <location>
        <begin position="652"/>
        <end position="777"/>
    </location>
</feature>
<evidence type="ECO:0000313" key="4">
    <source>
        <dbReference type="Proteomes" id="UP000632740"/>
    </source>
</evidence>
<dbReference type="RefSeq" id="WP_203754042.1">
    <property type="nucleotide sequence ID" value="NZ_BONK01000007.1"/>
</dbReference>
<sequence length="805" mass="84727">MTGALIDPSKFPAKSADLDPSQVTASASSLRSMGNAVDEKTGDVKTTWDRLAGCYRAPEQEKVFAVMGPAVTSASDLRSRFGDAAKHLDTYAGALAGIKPRLADLERRAREFRASVVDGVWVDASDSADASFGDHMAWAFDWVPGVDERRVKVPWNEDGDTVEKNNDLLEEYSRILADISTAASTCANSVNGLVTNMCVATVEAIPAEAFTQADVEMPWGSPAIEDRNCRESVGHGAYEWGKGLVQGLGMLVVGYNPETGDWFSGDAYGQSWGGLGDLVGSLALMGSPAAWVAIGMGAAGQQNGFTDFMYDRAVTLRNAGGSLIGWDPNAKDGWHAWKEDGVATGTGTVLNIGTLFIPGAGEVSGGLKAASIGAKLARITGGISEFAVQGGSWVVKGGVKVIVGLKVAVKSFNLEDILAGMRGNQLAVAGAGGVRLSPGGLFAAMIDAGHATPNPVRPHTPLSDAAFGPRGGGVPDVTPPSRAPGATVPHVDAPSAGGAPGATVPHVDTTTTGAPGTVHDPHSGTGTGTDGTTTPHEPTTGGHAPEWTGGHLPDGRPDVTQVPPEHWNDPQYDPSHPHYDGTPRGEHGNVGTVNPDVPSPSGLTNSGRLLDPDVIPEPLRRYVDNGTLINDDGVLRLSDPVEITFKRRDLNHDLVEFERQLDLQERALNQMAVGGWAERFDNFLRLDNQDVYRAQQIDLLADRLQAEHGLTRAQALDQATAAMRDQHPLHGPDQRAGGDPDQFTGMGDGNVNMSIGAQWPKTTRAGVLRTGIAEQLAEMGIPKELLGDIRLNVKLNLLNLVRGGV</sequence>
<organism evidence="3 4">
    <name type="scientific">Cellulomonas chitinilytica</name>
    <dbReference type="NCBI Taxonomy" id="398759"/>
    <lineage>
        <taxon>Bacteria</taxon>
        <taxon>Bacillati</taxon>
        <taxon>Actinomycetota</taxon>
        <taxon>Actinomycetes</taxon>
        <taxon>Micrococcales</taxon>
        <taxon>Cellulomonadaceae</taxon>
        <taxon>Cellulomonas</taxon>
    </lineage>
</organism>
<dbReference type="EMBL" id="BONK01000007">
    <property type="protein sequence ID" value="GIG21628.1"/>
    <property type="molecule type" value="Genomic_DNA"/>
</dbReference>
<reference evidence="3" key="1">
    <citation type="submission" date="2021-01" db="EMBL/GenBank/DDBJ databases">
        <title>Whole genome shotgun sequence of Cellulomonas chitinilytica NBRC 110799.</title>
        <authorList>
            <person name="Komaki H."/>
            <person name="Tamura T."/>
        </authorList>
    </citation>
    <scope>NUCLEOTIDE SEQUENCE</scope>
    <source>
        <strain evidence="3">NBRC 110799</strain>
    </source>
</reference>
<proteinExistence type="predicted"/>
<name>A0A919P486_9CELL</name>
<keyword evidence="4" id="KW-1185">Reference proteome</keyword>
<protein>
    <recommendedName>
        <fullName evidence="2">Novel toxin 15 domain-containing protein</fullName>
    </recommendedName>
</protein>
<feature type="compositionally biased region" description="Low complexity" evidence="1">
    <location>
        <begin position="530"/>
        <end position="543"/>
    </location>
</feature>
<dbReference type="AlphaFoldDB" id="A0A919P486"/>
<feature type="region of interest" description="Disordered" evidence="1">
    <location>
        <begin position="453"/>
        <end position="609"/>
    </location>
</feature>
<comment type="caution">
    <text evidence="3">The sequence shown here is derived from an EMBL/GenBank/DDBJ whole genome shotgun (WGS) entry which is preliminary data.</text>
</comment>